<dbReference type="Proteomes" id="UP001302274">
    <property type="component" value="Unassembled WGS sequence"/>
</dbReference>
<evidence type="ECO:0000256" key="6">
    <source>
        <dbReference type="ARBA" id="ARBA00023098"/>
    </source>
</evidence>
<evidence type="ECO:0000256" key="10">
    <source>
        <dbReference type="HAMAP-Rule" id="MF_01815"/>
    </source>
</evidence>
<comment type="function">
    <text evidence="10">Catalyzes the condensation reaction of fatty acid synthesis by the addition to an acyl acceptor of two carbons from malonyl-ACP. Catalyzes the first condensation reaction which initiates fatty acid synthesis and may therefore play a role in governing the total rate of fatty acid production. Possesses both acetoacetyl-ACP synthase and acetyl transacylase activities. Its substrate specificity determines the biosynthesis of branched-chain and/or straight-chain of fatty acids.</text>
</comment>
<dbReference type="EC" id="2.3.1.180" evidence="10"/>
<name>A0ABU5VVG6_9BACT</name>
<proteinExistence type="inferred from homology"/>
<evidence type="ECO:0000256" key="9">
    <source>
        <dbReference type="ARBA" id="ARBA00023315"/>
    </source>
</evidence>
<dbReference type="InterPro" id="IPR016039">
    <property type="entry name" value="Thiolase-like"/>
</dbReference>
<dbReference type="InterPro" id="IPR013751">
    <property type="entry name" value="ACP_syn_III_N"/>
</dbReference>
<dbReference type="HAMAP" id="MF_01815">
    <property type="entry name" value="FabH"/>
    <property type="match status" value="1"/>
</dbReference>
<dbReference type="PANTHER" id="PTHR34069">
    <property type="entry name" value="3-OXOACYL-[ACYL-CARRIER-PROTEIN] SYNTHASE 3"/>
    <property type="match status" value="1"/>
</dbReference>
<dbReference type="InterPro" id="IPR004655">
    <property type="entry name" value="FabH"/>
</dbReference>
<comment type="similarity">
    <text evidence="1 10">Belongs to the thiolase-like superfamily. FabH family.</text>
</comment>
<keyword evidence="7 10" id="KW-0275">Fatty acid biosynthesis</keyword>
<evidence type="ECO:0000256" key="5">
    <source>
        <dbReference type="ARBA" id="ARBA00022832"/>
    </source>
</evidence>
<protein>
    <recommendedName>
        <fullName evidence="10">Beta-ketoacyl-[acyl-carrier-protein] synthase III</fullName>
        <shortName evidence="10">Beta-ketoacyl-ACP synthase III</shortName>
        <shortName evidence="10">KAS III</shortName>
        <ecNumber evidence="10">2.3.1.180</ecNumber>
    </recommendedName>
    <alternativeName>
        <fullName evidence="10">3-oxoacyl-[acyl-carrier-protein] synthase 3</fullName>
    </alternativeName>
    <alternativeName>
        <fullName evidence="10">3-oxoacyl-[acyl-carrier-protein] synthase III</fullName>
    </alternativeName>
</protein>
<comment type="subcellular location">
    <subcellularLocation>
        <location evidence="10">Cytoplasm</location>
    </subcellularLocation>
</comment>
<evidence type="ECO:0000313" key="14">
    <source>
        <dbReference type="Proteomes" id="UP001302274"/>
    </source>
</evidence>
<evidence type="ECO:0000256" key="8">
    <source>
        <dbReference type="ARBA" id="ARBA00023268"/>
    </source>
</evidence>
<comment type="domain">
    <text evidence="10">The last Arg residue of the ACP-binding site is essential for the weak association between ACP/AcpP and FabH.</text>
</comment>
<feature type="active site" evidence="10">
    <location>
        <position position="295"/>
    </location>
</feature>
<organism evidence="13 14">
    <name type="scientific">Bacteriovorax antarcticus</name>
    <dbReference type="NCBI Taxonomy" id="3088717"/>
    <lineage>
        <taxon>Bacteria</taxon>
        <taxon>Pseudomonadati</taxon>
        <taxon>Bdellovibrionota</taxon>
        <taxon>Bacteriovoracia</taxon>
        <taxon>Bacteriovoracales</taxon>
        <taxon>Bacteriovoracaceae</taxon>
        <taxon>Bacteriovorax</taxon>
    </lineage>
</organism>
<gene>
    <name evidence="10" type="primary">fabH</name>
    <name evidence="13" type="ORF">SHI21_09080</name>
</gene>
<keyword evidence="8 10" id="KW-0511">Multifunctional enzyme</keyword>
<evidence type="ECO:0000259" key="11">
    <source>
        <dbReference type="Pfam" id="PF08541"/>
    </source>
</evidence>
<comment type="subunit">
    <text evidence="10">Homodimer.</text>
</comment>
<evidence type="ECO:0000313" key="13">
    <source>
        <dbReference type="EMBL" id="MEA9356354.1"/>
    </source>
</evidence>
<evidence type="ECO:0000256" key="7">
    <source>
        <dbReference type="ARBA" id="ARBA00023160"/>
    </source>
</evidence>
<reference evidence="13 14" key="1">
    <citation type="submission" date="2023-11" db="EMBL/GenBank/DDBJ databases">
        <title>A Novel Polar Bacteriovorax (B. antarcticus) Isolated from the Biocrust in Antarctica.</title>
        <authorList>
            <person name="Mun W."/>
            <person name="Choi S.Y."/>
            <person name="Mitchell R.J."/>
        </authorList>
    </citation>
    <scope>NUCLEOTIDE SEQUENCE [LARGE SCALE GENOMIC DNA]</scope>
    <source>
        <strain evidence="13 14">PP10</strain>
    </source>
</reference>
<comment type="pathway">
    <text evidence="10">Lipid metabolism; fatty acid biosynthesis.</text>
</comment>
<accession>A0ABU5VVG6</accession>
<keyword evidence="4 10" id="KW-0808">Transferase</keyword>
<dbReference type="Gene3D" id="3.40.47.10">
    <property type="match status" value="1"/>
</dbReference>
<dbReference type="PANTHER" id="PTHR34069:SF2">
    <property type="entry name" value="BETA-KETOACYL-[ACYL-CARRIER-PROTEIN] SYNTHASE III"/>
    <property type="match status" value="1"/>
</dbReference>
<feature type="domain" description="Beta-ketoacyl-[acyl-carrier-protein] synthase III N-terminal" evidence="12">
    <location>
        <begin position="109"/>
        <end position="194"/>
    </location>
</feature>
<keyword evidence="6 10" id="KW-0443">Lipid metabolism</keyword>
<dbReference type="InterPro" id="IPR013747">
    <property type="entry name" value="ACP_syn_III_C"/>
</dbReference>
<comment type="catalytic activity">
    <reaction evidence="10">
        <text>malonyl-[ACP] + acetyl-CoA + H(+) = 3-oxobutanoyl-[ACP] + CO2 + CoA</text>
        <dbReference type="Rhea" id="RHEA:12080"/>
        <dbReference type="Rhea" id="RHEA-COMP:9623"/>
        <dbReference type="Rhea" id="RHEA-COMP:9625"/>
        <dbReference type="ChEBI" id="CHEBI:15378"/>
        <dbReference type="ChEBI" id="CHEBI:16526"/>
        <dbReference type="ChEBI" id="CHEBI:57287"/>
        <dbReference type="ChEBI" id="CHEBI:57288"/>
        <dbReference type="ChEBI" id="CHEBI:78449"/>
        <dbReference type="ChEBI" id="CHEBI:78450"/>
        <dbReference type="EC" id="2.3.1.180"/>
    </reaction>
</comment>
<dbReference type="GO" id="GO:0033818">
    <property type="term" value="F:beta-ketoacyl-acyl-carrier-protein synthase III activity"/>
    <property type="evidence" value="ECO:0007669"/>
    <property type="project" value="UniProtKB-EC"/>
</dbReference>
<evidence type="ECO:0000256" key="1">
    <source>
        <dbReference type="ARBA" id="ARBA00008642"/>
    </source>
</evidence>
<feature type="active site" evidence="10">
    <location>
        <position position="265"/>
    </location>
</feature>
<sequence length="338" mass="37110">MTKFRSEITGVGSYVPPKVFTNFDLEKMMETTDEWIQQRTGIVQRHWVDENTSTSDLALQACLNALKNANMETKDIDMIIFATLSPDHDFPGTGCFLQAKLGIPEITVLDIRQQCTGFLYGISIADKFILSGSHKNILVVGAEVHSKGLDKTPNGRNVGVLFGDGAGAVVVSRRELVNEKTDSRIINTHLYADGNFAKELWIPAPGNALGSERISHQMLEEGMHYPQMNGKTVFVHATKRMAECLRHSCSEAGVTLDEVDVFLFHQANMRINSKVAEMLGIPESKVFNTIQHYGNTTAATIPLGMDDAMKAGVLKKGMLVASAAFGAGFTWASAVWRQ</sequence>
<keyword evidence="14" id="KW-1185">Reference proteome</keyword>
<evidence type="ECO:0000256" key="2">
    <source>
        <dbReference type="ARBA" id="ARBA00022490"/>
    </source>
</evidence>
<keyword evidence="3 10" id="KW-0444">Lipid biosynthesis</keyword>
<feature type="active site" evidence="10">
    <location>
        <position position="115"/>
    </location>
</feature>
<keyword evidence="9 10" id="KW-0012">Acyltransferase</keyword>
<evidence type="ECO:0000259" key="12">
    <source>
        <dbReference type="Pfam" id="PF08545"/>
    </source>
</evidence>
<dbReference type="RefSeq" id="WP_323576048.1">
    <property type="nucleotide sequence ID" value="NZ_JAYGJQ010000001.1"/>
</dbReference>
<evidence type="ECO:0000256" key="4">
    <source>
        <dbReference type="ARBA" id="ARBA00022679"/>
    </source>
</evidence>
<dbReference type="Pfam" id="PF08545">
    <property type="entry name" value="ACP_syn_III"/>
    <property type="match status" value="1"/>
</dbReference>
<dbReference type="SUPFAM" id="SSF53901">
    <property type="entry name" value="Thiolase-like"/>
    <property type="match status" value="1"/>
</dbReference>
<feature type="region of interest" description="ACP-binding" evidence="10">
    <location>
        <begin position="266"/>
        <end position="270"/>
    </location>
</feature>
<keyword evidence="5 10" id="KW-0276">Fatty acid metabolism</keyword>
<dbReference type="NCBIfam" id="TIGR00747">
    <property type="entry name" value="fabH"/>
    <property type="match status" value="1"/>
</dbReference>
<dbReference type="EMBL" id="JAYGJQ010000001">
    <property type="protein sequence ID" value="MEA9356354.1"/>
    <property type="molecule type" value="Genomic_DNA"/>
</dbReference>
<evidence type="ECO:0000256" key="3">
    <source>
        <dbReference type="ARBA" id="ARBA00022516"/>
    </source>
</evidence>
<comment type="caution">
    <text evidence="13">The sequence shown here is derived from an EMBL/GenBank/DDBJ whole genome shotgun (WGS) entry which is preliminary data.</text>
</comment>
<dbReference type="NCBIfam" id="NF006829">
    <property type="entry name" value="PRK09352.1"/>
    <property type="match status" value="1"/>
</dbReference>
<feature type="domain" description="Beta-ketoacyl-[acyl-carrier-protein] synthase III C-terminal" evidence="11">
    <location>
        <begin position="249"/>
        <end position="337"/>
    </location>
</feature>
<dbReference type="Pfam" id="PF08541">
    <property type="entry name" value="ACP_syn_III_C"/>
    <property type="match status" value="1"/>
</dbReference>
<dbReference type="CDD" id="cd00830">
    <property type="entry name" value="KAS_III"/>
    <property type="match status" value="1"/>
</dbReference>
<keyword evidence="2 10" id="KW-0963">Cytoplasm</keyword>